<dbReference type="Pfam" id="PF03796">
    <property type="entry name" value="DnaB_C"/>
    <property type="match status" value="1"/>
</dbReference>
<keyword evidence="8 13" id="KW-0238">DNA-binding</keyword>
<dbReference type="AlphaFoldDB" id="A0A7K3WNY6"/>
<evidence type="ECO:0000256" key="7">
    <source>
        <dbReference type="ARBA" id="ARBA00022840"/>
    </source>
</evidence>
<evidence type="ECO:0000256" key="1">
    <source>
        <dbReference type="ARBA" id="ARBA00008428"/>
    </source>
</evidence>
<dbReference type="NCBIfam" id="TIGR00665">
    <property type="entry name" value="DnaB"/>
    <property type="match status" value="1"/>
</dbReference>
<dbReference type="PANTHER" id="PTHR30153:SF2">
    <property type="entry name" value="REPLICATIVE DNA HELICASE"/>
    <property type="match status" value="1"/>
</dbReference>
<dbReference type="GO" id="GO:0005829">
    <property type="term" value="C:cytosol"/>
    <property type="evidence" value="ECO:0007669"/>
    <property type="project" value="TreeGrafter"/>
</dbReference>
<keyword evidence="4 13" id="KW-0547">Nucleotide-binding</keyword>
<keyword evidence="7 13" id="KW-0067">ATP-binding</keyword>
<dbReference type="GO" id="GO:0016787">
    <property type="term" value="F:hydrolase activity"/>
    <property type="evidence" value="ECO:0007669"/>
    <property type="project" value="UniProtKB-KW"/>
</dbReference>
<keyword evidence="5 13" id="KW-0378">Hydrolase</keyword>
<sequence length="514" mass="57437">MDENSQSQTDTRRAKRNNLPIQNNEMGKIPPQAGDLEEAVLGALMLERDAINDIIDILKPPSFYRENHQKIYAAIQELFQNSQPIDILTVTAELRKRGELELVGGAYYISFLTNRVASSANIQFHARIISQKHILRELIRISSTTIREAYEESTDVFNLLDKAEADLFTVAQGNIRKDFSPLSDVIKDSIEAIEAARKNKDGVSGVPTGFTSLDRVTSGWQKSDMVVIAARPGMGKTAFVLSMARNMAVDFNVPVAIFSLEMASVQLVNRLISGETGIKGEKLRKGNLEDHEFTQLHTRIKKLSTAPIYIDDTPSLSVFELRAKARRLKQKHGIQCIIIDYLQLMTAGGDNRTGNREQEISMISRTIKTIAKELEIPILALSQLSRAVETRGGDKKPMLSDLRESGAIEQDADIVSFIYRPEYYDITQDEDGNSTQGVGQIIIAKHRNGALDTVSLKFVKEFAKFENLEMAYGEPGSLDSGGGFDQFQTITMQSRMNDNDNDFFNKEKDDDAPF</sequence>
<dbReference type="GO" id="GO:0006269">
    <property type="term" value="P:DNA replication, synthesis of primer"/>
    <property type="evidence" value="ECO:0007669"/>
    <property type="project" value="UniProtKB-UniRule"/>
</dbReference>
<evidence type="ECO:0000256" key="13">
    <source>
        <dbReference type="RuleBase" id="RU362085"/>
    </source>
</evidence>
<feature type="region of interest" description="Disordered" evidence="14">
    <location>
        <begin position="1"/>
        <end position="30"/>
    </location>
</feature>
<dbReference type="SMART" id="SM00382">
    <property type="entry name" value="AAA"/>
    <property type="match status" value="1"/>
</dbReference>
<dbReference type="CDD" id="cd00984">
    <property type="entry name" value="DnaB_C"/>
    <property type="match status" value="1"/>
</dbReference>
<evidence type="ECO:0000256" key="14">
    <source>
        <dbReference type="SAM" id="MobiDB-lite"/>
    </source>
</evidence>
<dbReference type="InterPro" id="IPR007693">
    <property type="entry name" value="DNA_helicase_DnaB-like_N"/>
</dbReference>
<comment type="catalytic activity">
    <reaction evidence="11 13">
        <text>ATP + H2O = ADP + phosphate + H(+)</text>
        <dbReference type="Rhea" id="RHEA:13065"/>
        <dbReference type="ChEBI" id="CHEBI:15377"/>
        <dbReference type="ChEBI" id="CHEBI:15378"/>
        <dbReference type="ChEBI" id="CHEBI:30616"/>
        <dbReference type="ChEBI" id="CHEBI:43474"/>
        <dbReference type="ChEBI" id="CHEBI:456216"/>
        <dbReference type="EC" id="5.6.2.3"/>
    </reaction>
</comment>
<comment type="function">
    <text evidence="10 13">The main replicative DNA helicase, it participates in initiation and elongation during chromosome replication. Travels ahead of the DNA replisome, separating dsDNA into templates for DNA synthesis. A processive ATP-dependent 5'-3' DNA helicase it has DNA-dependent ATPase activity.</text>
</comment>
<keyword evidence="2 13" id="KW-0639">Primosome</keyword>
<evidence type="ECO:0000256" key="4">
    <source>
        <dbReference type="ARBA" id="ARBA00022741"/>
    </source>
</evidence>
<dbReference type="InterPro" id="IPR007692">
    <property type="entry name" value="DNA_helicase_DnaB"/>
</dbReference>
<evidence type="ECO:0000256" key="6">
    <source>
        <dbReference type="ARBA" id="ARBA00022806"/>
    </source>
</evidence>
<evidence type="ECO:0000256" key="8">
    <source>
        <dbReference type="ARBA" id="ARBA00023125"/>
    </source>
</evidence>
<dbReference type="SUPFAM" id="SSF48024">
    <property type="entry name" value="N-terminal domain of DnaB helicase"/>
    <property type="match status" value="1"/>
</dbReference>
<feature type="domain" description="SF4 helicase" evidence="15">
    <location>
        <begin position="199"/>
        <end position="472"/>
    </location>
</feature>
<keyword evidence="17" id="KW-1185">Reference proteome</keyword>
<evidence type="ECO:0000256" key="10">
    <source>
        <dbReference type="ARBA" id="ARBA00044932"/>
    </source>
</evidence>
<evidence type="ECO:0000256" key="11">
    <source>
        <dbReference type="ARBA" id="ARBA00048954"/>
    </source>
</evidence>
<dbReference type="InterPro" id="IPR036185">
    <property type="entry name" value="DNA_heli_DnaB-like_N_sf"/>
</dbReference>
<evidence type="ECO:0000256" key="2">
    <source>
        <dbReference type="ARBA" id="ARBA00022515"/>
    </source>
</evidence>
<dbReference type="PANTHER" id="PTHR30153">
    <property type="entry name" value="REPLICATIVE DNA HELICASE DNAB"/>
    <property type="match status" value="1"/>
</dbReference>
<evidence type="ECO:0000256" key="9">
    <source>
        <dbReference type="ARBA" id="ARBA00023235"/>
    </source>
</evidence>
<dbReference type="InterPro" id="IPR003593">
    <property type="entry name" value="AAA+_ATPase"/>
</dbReference>
<protein>
    <recommendedName>
        <fullName evidence="12 13">Replicative DNA helicase</fullName>
        <ecNumber evidence="12 13">5.6.2.3</ecNumber>
    </recommendedName>
</protein>
<dbReference type="SUPFAM" id="SSF52540">
    <property type="entry name" value="P-loop containing nucleoside triphosphate hydrolases"/>
    <property type="match status" value="1"/>
</dbReference>
<dbReference type="GO" id="GO:1990077">
    <property type="term" value="C:primosome complex"/>
    <property type="evidence" value="ECO:0007669"/>
    <property type="project" value="UniProtKB-UniRule"/>
</dbReference>
<name>A0A7K3WNY6_9FLAO</name>
<evidence type="ECO:0000256" key="3">
    <source>
        <dbReference type="ARBA" id="ARBA00022705"/>
    </source>
</evidence>
<comment type="similarity">
    <text evidence="1 13">Belongs to the helicase family. DnaB subfamily.</text>
</comment>
<dbReference type="InterPro" id="IPR027417">
    <property type="entry name" value="P-loop_NTPase"/>
</dbReference>
<dbReference type="RefSeq" id="WP_163283468.1">
    <property type="nucleotide sequence ID" value="NZ_JAAGVY010000005.1"/>
</dbReference>
<proteinExistence type="inferred from homology"/>
<dbReference type="GO" id="GO:0003677">
    <property type="term" value="F:DNA binding"/>
    <property type="evidence" value="ECO:0007669"/>
    <property type="project" value="UniProtKB-UniRule"/>
</dbReference>
<dbReference type="FunFam" id="1.10.860.10:FF:000001">
    <property type="entry name" value="Replicative DNA helicase"/>
    <property type="match status" value="1"/>
</dbReference>
<gene>
    <name evidence="16" type="primary">dnaB</name>
    <name evidence="16" type="ORF">G3O08_04375</name>
</gene>
<dbReference type="InterPro" id="IPR007694">
    <property type="entry name" value="DNA_helicase_DnaB-like_C"/>
</dbReference>
<keyword evidence="9" id="KW-0413">Isomerase</keyword>
<keyword evidence="6 13" id="KW-0347">Helicase</keyword>
<dbReference type="EMBL" id="JAAGVY010000005">
    <property type="protein sequence ID" value="NEN22741.1"/>
    <property type="molecule type" value="Genomic_DNA"/>
</dbReference>
<dbReference type="InterPro" id="IPR016136">
    <property type="entry name" value="DNA_helicase_N/primase_C"/>
</dbReference>
<evidence type="ECO:0000313" key="17">
    <source>
        <dbReference type="Proteomes" id="UP000486602"/>
    </source>
</evidence>
<dbReference type="Pfam" id="PF00772">
    <property type="entry name" value="DnaB"/>
    <property type="match status" value="1"/>
</dbReference>
<dbReference type="FunFam" id="3.40.50.300:FF:000076">
    <property type="entry name" value="Replicative DNA helicase"/>
    <property type="match status" value="1"/>
</dbReference>
<dbReference type="GO" id="GO:0042802">
    <property type="term" value="F:identical protein binding"/>
    <property type="evidence" value="ECO:0007669"/>
    <property type="project" value="UniProtKB-ARBA"/>
</dbReference>
<dbReference type="Proteomes" id="UP000486602">
    <property type="component" value="Unassembled WGS sequence"/>
</dbReference>
<keyword evidence="3 13" id="KW-0235">DNA replication</keyword>
<dbReference type="Gene3D" id="3.40.50.300">
    <property type="entry name" value="P-loop containing nucleotide triphosphate hydrolases"/>
    <property type="match status" value="1"/>
</dbReference>
<evidence type="ECO:0000259" key="15">
    <source>
        <dbReference type="PROSITE" id="PS51199"/>
    </source>
</evidence>
<evidence type="ECO:0000313" key="16">
    <source>
        <dbReference type="EMBL" id="NEN22741.1"/>
    </source>
</evidence>
<dbReference type="GO" id="GO:0005524">
    <property type="term" value="F:ATP binding"/>
    <property type="evidence" value="ECO:0007669"/>
    <property type="project" value="UniProtKB-UniRule"/>
</dbReference>
<dbReference type="PROSITE" id="PS51199">
    <property type="entry name" value="SF4_HELICASE"/>
    <property type="match status" value="1"/>
</dbReference>
<dbReference type="Gene3D" id="1.10.860.10">
    <property type="entry name" value="DNAb Helicase, Chain A"/>
    <property type="match status" value="1"/>
</dbReference>
<dbReference type="GO" id="GO:0043139">
    <property type="term" value="F:5'-3' DNA helicase activity"/>
    <property type="evidence" value="ECO:0007669"/>
    <property type="project" value="UniProtKB-EC"/>
</dbReference>
<evidence type="ECO:0000256" key="5">
    <source>
        <dbReference type="ARBA" id="ARBA00022801"/>
    </source>
</evidence>
<evidence type="ECO:0000256" key="12">
    <source>
        <dbReference type="NCBIfam" id="TIGR00665"/>
    </source>
</evidence>
<organism evidence="16 17">
    <name type="scientific">Cryomorpha ignava</name>
    <dbReference type="NCBI Taxonomy" id="101383"/>
    <lineage>
        <taxon>Bacteria</taxon>
        <taxon>Pseudomonadati</taxon>
        <taxon>Bacteroidota</taxon>
        <taxon>Flavobacteriia</taxon>
        <taxon>Flavobacteriales</taxon>
        <taxon>Cryomorphaceae</taxon>
        <taxon>Cryomorpha</taxon>
    </lineage>
</organism>
<accession>A0A7K3WNY6</accession>
<reference evidence="16 17" key="1">
    <citation type="submission" date="2020-02" db="EMBL/GenBank/DDBJ databases">
        <title>Out from the shadows clarifying the taxonomy of the family Cryomorphaceae and related taxa by utilizing the GTDB taxonomic framework.</title>
        <authorList>
            <person name="Bowman J.P."/>
        </authorList>
    </citation>
    <scope>NUCLEOTIDE SEQUENCE [LARGE SCALE GENOMIC DNA]</scope>
    <source>
        <strain evidence="16 17">QSSC 1-22</strain>
    </source>
</reference>
<dbReference type="EC" id="5.6.2.3" evidence="12 13"/>
<comment type="caution">
    <text evidence="16">The sequence shown here is derived from an EMBL/GenBank/DDBJ whole genome shotgun (WGS) entry which is preliminary data.</text>
</comment>